<proteinExistence type="predicted"/>
<protein>
    <submittedName>
        <fullName evidence="1">Uncharacterized protein</fullName>
    </submittedName>
</protein>
<reference evidence="1" key="1">
    <citation type="submission" date="2019-11" db="EMBL/GenBank/DDBJ databases">
        <authorList>
            <person name="Feng L."/>
        </authorList>
    </citation>
    <scope>NUCLEOTIDE SEQUENCE</scope>
    <source>
        <strain evidence="1">CinnocuumLFYP12</strain>
    </source>
</reference>
<evidence type="ECO:0000313" key="1">
    <source>
        <dbReference type="EMBL" id="VYT41786.1"/>
    </source>
</evidence>
<dbReference type="AlphaFoldDB" id="A0A6N2WR79"/>
<dbReference type="EMBL" id="CACRTE010000033">
    <property type="protein sequence ID" value="VYT41786.1"/>
    <property type="molecule type" value="Genomic_DNA"/>
</dbReference>
<gene>
    <name evidence="1" type="ORF">CILFYP12_03315</name>
</gene>
<name>A0A6N2WR79_CLOIN</name>
<accession>A0A6N2WR79</accession>
<sequence>MSRIQFLSGHDRTGFICRPFRNIFRSRIPLPVAYIFVRFHVLDLEGRSCQCNGLIGFLIDFDRFDHRTEFFIIEDTPWLRITTVFRYRYLEIRYSIMIIRDFGLADYIHTIRKFIRNSISILVCHQDSSSLTLCVFRNWRFLPRTVFIDIFLSFYCKFNTGQLIRFSGSVIRDFNNTESLRFYPFFYRLFLCNDFHTLTCIVKRDIIFRRIQCVTGTWRLFLQDVFT</sequence>
<organism evidence="1">
    <name type="scientific">Clostridium innocuum</name>
    <dbReference type="NCBI Taxonomy" id="1522"/>
    <lineage>
        <taxon>Bacteria</taxon>
        <taxon>Bacillati</taxon>
        <taxon>Bacillota</taxon>
        <taxon>Clostridia</taxon>
        <taxon>Eubacteriales</taxon>
        <taxon>Clostridiaceae</taxon>
        <taxon>Clostridium</taxon>
    </lineage>
</organism>